<dbReference type="Proteomes" id="UP001465976">
    <property type="component" value="Unassembled WGS sequence"/>
</dbReference>
<accession>A0ABR3FRU5</accession>
<comment type="caution">
    <text evidence="1">The sequence shown here is derived from an EMBL/GenBank/DDBJ whole genome shotgun (WGS) entry which is preliminary data.</text>
</comment>
<dbReference type="EMBL" id="JBAHYK010000119">
    <property type="protein sequence ID" value="KAL0578102.1"/>
    <property type="molecule type" value="Genomic_DNA"/>
</dbReference>
<reference evidence="1 2" key="1">
    <citation type="submission" date="2024-02" db="EMBL/GenBank/DDBJ databases">
        <title>A draft genome for the cacao thread blight pathogen Marasmius crinis-equi.</title>
        <authorList>
            <person name="Cohen S.P."/>
            <person name="Baruah I.K."/>
            <person name="Amoako-Attah I."/>
            <person name="Bukari Y."/>
            <person name="Meinhardt L.W."/>
            <person name="Bailey B.A."/>
        </authorList>
    </citation>
    <scope>NUCLEOTIDE SEQUENCE [LARGE SCALE GENOMIC DNA]</scope>
    <source>
        <strain evidence="1 2">GH-76</strain>
    </source>
</reference>
<gene>
    <name evidence="1" type="ORF">V5O48_003881</name>
</gene>
<keyword evidence="2" id="KW-1185">Reference proteome</keyword>
<sequence>MDINIPETLLQKHPGLVPMLQAVIRREESEECLRVVTRAGGPFNTVQFDLGGRIDVQSLTSCDLPDPQTVSILWLDEEQTKRGGIELLESLSISNPGVERWAVFIVGKMDEGGVEDFRIRLFMKYRVNSVAFNDLQESVEELYRWSINLNAFYVLFPGHGLETSYIARVMMLLNRDSAKVPLARRIARMWNDDWKENGVPEE</sequence>
<name>A0ABR3FRU5_9AGAR</name>
<organism evidence="1 2">
    <name type="scientific">Marasmius crinis-equi</name>
    <dbReference type="NCBI Taxonomy" id="585013"/>
    <lineage>
        <taxon>Eukaryota</taxon>
        <taxon>Fungi</taxon>
        <taxon>Dikarya</taxon>
        <taxon>Basidiomycota</taxon>
        <taxon>Agaricomycotina</taxon>
        <taxon>Agaricomycetes</taxon>
        <taxon>Agaricomycetidae</taxon>
        <taxon>Agaricales</taxon>
        <taxon>Marasmiineae</taxon>
        <taxon>Marasmiaceae</taxon>
        <taxon>Marasmius</taxon>
    </lineage>
</organism>
<evidence type="ECO:0000313" key="2">
    <source>
        <dbReference type="Proteomes" id="UP001465976"/>
    </source>
</evidence>
<proteinExistence type="predicted"/>
<evidence type="ECO:0000313" key="1">
    <source>
        <dbReference type="EMBL" id="KAL0578102.1"/>
    </source>
</evidence>
<protein>
    <submittedName>
        <fullName evidence="1">Uncharacterized protein</fullName>
    </submittedName>
</protein>